<keyword evidence="3" id="KW-0723">Serine/threonine-protein kinase</keyword>
<name>A0A3A9ZSE8_9ACTN</name>
<keyword evidence="4" id="KW-1185">Reference proteome</keyword>
<organism evidence="3 4">
    <name type="scientific">Micromonospora endolithica</name>
    <dbReference type="NCBI Taxonomy" id="230091"/>
    <lineage>
        <taxon>Bacteria</taxon>
        <taxon>Bacillati</taxon>
        <taxon>Actinomycetota</taxon>
        <taxon>Actinomycetes</taxon>
        <taxon>Micromonosporales</taxon>
        <taxon>Micromonosporaceae</taxon>
        <taxon>Micromonospora</taxon>
    </lineage>
</organism>
<dbReference type="AlphaFoldDB" id="A0A3A9ZSE8"/>
<sequence length="261" mass="27013">MARIVGTPGVDRLEDSRQAPACSGRAAGSPPNGRRSRMSGVALPPPLASGRDADVYPLDDDRVLRRYRLGGDVAAEAAVMDHLHARGYPVPRVHHAAGPDLVLDRLTGPTLAEAVLGGAVDAGRAARILADLHRRLHALPARRAADPADRVLHLDLHPQNILLTAAGPVVIDWGNATEGPPGLDVAMSAVILAEVATEADSPVSGPARDVLVGYLAETGPLPLLERSVALRAELGPLGPERLGQAAALVRRLAPTATGGPA</sequence>
<proteinExistence type="predicted"/>
<keyword evidence="3" id="KW-0808">Transferase</keyword>
<evidence type="ECO:0000256" key="1">
    <source>
        <dbReference type="SAM" id="MobiDB-lite"/>
    </source>
</evidence>
<dbReference type="PANTHER" id="PTHR21310">
    <property type="entry name" value="AMINOGLYCOSIDE PHOSPHOTRANSFERASE-RELATED-RELATED"/>
    <property type="match status" value="1"/>
</dbReference>
<evidence type="ECO:0000313" key="3">
    <source>
        <dbReference type="EMBL" id="RKN51125.1"/>
    </source>
</evidence>
<evidence type="ECO:0000313" key="4">
    <source>
        <dbReference type="Proteomes" id="UP000281726"/>
    </source>
</evidence>
<protein>
    <submittedName>
        <fullName evidence="3">Serine/threonine protein kinase</fullName>
    </submittedName>
</protein>
<evidence type="ECO:0000259" key="2">
    <source>
        <dbReference type="Pfam" id="PF01636"/>
    </source>
</evidence>
<dbReference type="InterPro" id="IPR002575">
    <property type="entry name" value="Aminoglycoside_PTrfase"/>
</dbReference>
<dbReference type="InterPro" id="IPR051678">
    <property type="entry name" value="AGP_Transferase"/>
</dbReference>
<dbReference type="InterPro" id="IPR011009">
    <property type="entry name" value="Kinase-like_dom_sf"/>
</dbReference>
<dbReference type="OrthoDB" id="9797603at2"/>
<dbReference type="Gene3D" id="3.90.1200.10">
    <property type="match status" value="1"/>
</dbReference>
<dbReference type="PANTHER" id="PTHR21310:SF40">
    <property type="entry name" value="AMINOGLYCOSIDE PHOSPHOTRANSFERASE DOMAIN-CONTAINING PROTEIN-RELATED"/>
    <property type="match status" value="1"/>
</dbReference>
<reference evidence="3 4" key="1">
    <citation type="journal article" date="2004" name="Syst. Appl. Microbiol.">
        <title>Cryptoendolithic actinomycetes from antarctic sandstone rock samples: Micromonospora endolithica sp. nov. and two isolates related to Micromonospora coerulea Jensen 1932.</title>
        <authorList>
            <person name="Hirsch P."/>
            <person name="Mevs U."/>
            <person name="Kroppenstedt R.M."/>
            <person name="Schumann P."/>
            <person name="Stackebrandt E."/>
        </authorList>
    </citation>
    <scope>NUCLEOTIDE SEQUENCE [LARGE SCALE GENOMIC DNA]</scope>
    <source>
        <strain evidence="3 4">JCM 12677</strain>
    </source>
</reference>
<comment type="caution">
    <text evidence="3">The sequence shown here is derived from an EMBL/GenBank/DDBJ whole genome shotgun (WGS) entry which is preliminary data.</text>
</comment>
<dbReference type="Proteomes" id="UP000281726">
    <property type="component" value="Unassembled WGS sequence"/>
</dbReference>
<feature type="domain" description="Aminoglycoside phosphotransferase" evidence="2">
    <location>
        <begin position="139"/>
        <end position="189"/>
    </location>
</feature>
<keyword evidence="3" id="KW-0418">Kinase</keyword>
<accession>A0A3A9ZSE8</accession>
<feature type="region of interest" description="Disordered" evidence="1">
    <location>
        <begin position="1"/>
        <end position="54"/>
    </location>
</feature>
<dbReference type="EMBL" id="RBAK01000001">
    <property type="protein sequence ID" value="RKN51125.1"/>
    <property type="molecule type" value="Genomic_DNA"/>
</dbReference>
<gene>
    <name evidence="3" type="ORF">D7223_05295</name>
</gene>
<dbReference type="GO" id="GO:0004674">
    <property type="term" value="F:protein serine/threonine kinase activity"/>
    <property type="evidence" value="ECO:0007669"/>
    <property type="project" value="UniProtKB-KW"/>
</dbReference>
<dbReference type="Pfam" id="PF01636">
    <property type="entry name" value="APH"/>
    <property type="match status" value="1"/>
</dbReference>
<dbReference type="SUPFAM" id="SSF56112">
    <property type="entry name" value="Protein kinase-like (PK-like)"/>
    <property type="match status" value="1"/>
</dbReference>